<evidence type="ECO:0000259" key="1">
    <source>
        <dbReference type="Pfam" id="PF00534"/>
    </source>
</evidence>
<evidence type="ECO:0000313" key="5">
    <source>
        <dbReference type="Proteomes" id="UP001154095"/>
    </source>
</evidence>
<dbReference type="SUPFAM" id="SSF53756">
    <property type="entry name" value="UDP-Glycosyltransferase/glycogen phosphorylase"/>
    <property type="match status" value="1"/>
</dbReference>
<dbReference type="EMBL" id="OW659496">
    <property type="protein sequence ID" value="CAH2760997.1"/>
    <property type="molecule type" value="Genomic_DNA"/>
</dbReference>
<feature type="domain" description="Glycosyltransferase subfamily 4-like N-terminal" evidence="2">
    <location>
        <begin position="18"/>
        <end position="176"/>
    </location>
</feature>
<dbReference type="EC" id="2.4.-.-" evidence="3"/>
<dbReference type="GO" id="GO:0016757">
    <property type="term" value="F:glycosyltransferase activity"/>
    <property type="evidence" value="ECO:0007669"/>
    <property type="project" value="UniProtKB-KW"/>
</dbReference>
<protein>
    <submittedName>
        <fullName evidence="3">Glycosyltransferase family 1 protein</fullName>
        <ecNumber evidence="3">2.4.-.-</ecNumber>
    </submittedName>
</protein>
<dbReference type="Pfam" id="PF00534">
    <property type="entry name" value="Glycos_transf_1"/>
    <property type="match status" value="1"/>
</dbReference>
<dbReference type="Proteomes" id="UP001154095">
    <property type="component" value="Chromosome"/>
</dbReference>
<dbReference type="PANTHER" id="PTHR12526">
    <property type="entry name" value="GLYCOSYLTRANSFERASE"/>
    <property type="match status" value="1"/>
</dbReference>
<keyword evidence="3" id="KW-0808">Transferase</keyword>
<dbReference type="Pfam" id="PF13439">
    <property type="entry name" value="Glyco_transf_4"/>
    <property type="match status" value="1"/>
</dbReference>
<dbReference type="InterPro" id="IPR028098">
    <property type="entry name" value="Glyco_trans_4-like_N"/>
</dbReference>
<dbReference type="EMBL" id="OW659477">
    <property type="protein sequence ID" value="CAH2760987.1"/>
    <property type="molecule type" value="Genomic_DNA"/>
</dbReference>
<evidence type="ECO:0000313" key="4">
    <source>
        <dbReference type="EMBL" id="CAH2760997.1"/>
    </source>
</evidence>
<sequence length="368" mass="42417">MKPIKVLFAHGGTLEKAGTEAYMMSVFRNVDPNKVHIDFLVFGCKEGHYDKEVITKGGKIFRIPLTPQEFFGNYPSRKTILKMLEKEQYDIIHSHMNALNPLLFRSARKIGIPYMISHSHGSRHFVDNVLLIKYKDQLMKKIPDYADVLLACSKEAGDFLYPDHDYTIMNNGIDLAQYEYNEVTRKRLRKELKLDDQLVFGHIGRFNFQKNHKFLIEVFAEILKTKPNAILALAGEGELLDDVENQVKNLGIEDHVKFLGLRDDIPDVLQVLDVFMLPSVFEGLPYVLVEAQAAGLLCFASDTIDRQSALTDNFHFLPIDNPHEWSDYIVGHLDYERRSTRDQLIEKGFDEKVNVKKLEKIYVNLVKK</sequence>
<reference evidence="3" key="1">
    <citation type="submission" date="2022-04" db="EMBL/GenBank/DDBJ databases">
        <authorList>
            <person name="Forde T."/>
        </authorList>
    </citation>
    <scope>NUCLEOTIDE SEQUENCE</scope>
    <source>
        <strain evidence="3">A18Y016a</strain>
        <strain evidence="4">A18Y020d</strain>
    </source>
</reference>
<evidence type="ECO:0000259" key="2">
    <source>
        <dbReference type="Pfam" id="PF13439"/>
    </source>
</evidence>
<evidence type="ECO:0000313" key="6">
    <source>
        <dbReference type="Proteomes" id="UP001154111"/>
    </source>
</evidence>
<evidence type="ECO:0000313" key="3">
    <source>
        <dbReference type="EMBL" id="CAH2760987.1"/>
    </source>
</evidence>
<gene>
    <name evidence="3" type="primary">epsF</name>
    <name evidence="3" type="ORF">ERYAMS2_00469</name>
    <name evidence="4" type="ORF">ERYAMS_00179</name>
</gene>
<accession>A0AAU9VHD0</accession>
<dbReference type="PANTHER" id="PTHR12526:SF630">
    <property type="entry name" value="GLYCOSYLTRANSFERASE"/>
    <property type="match status" value="1"/>
</dbReference>
<keyword evidence="3" id="KW-0328">Glycosyltransferase</keyword>
<dbReference type="RefSeq" id="WP_254007154.1">
    <property type="nucleotide sequence ID" value="NZ_OW659477.1"/>
</dbReference>
<dbReference type="InterPro" id="IPR001296">
    <property type="entry name" value="Glyco_trans_1"/>
</dbReference>
<dbReference type="Proteomes" id="UP001154111">
    <property type="component" value="Chromosome"/>
</dbReference>
<organism evidence="3 6">
    <name type="scientific">Erysipelothrix amsterdamensis</name>
    <dbReference type="NCBI Taxonomy" id="2929157"/>
    <lineage>
        <taxon>Bacteria</taxon>
        <taxon>Bacillati</taxon>
        <taxon>Bacillota</taxon>
        <taxon>Erysipelotrichia</taxon>
        <taxon>Erysipelotrichales</taxon>
        <taxon>Erysipelotrichaceae</taxon>
        <taxon>Erysipelothrix</taxon>
    </lineage>
</organism>
<name>A0AAU9VHD0_9FIRM</name>
<keyword evidence="5" id="KW-1185">Reference proteome</keyword>
<dbReference type="AlphaFoldDB" id="A0AAU9VHD0"/>
<dbReference type="CDD" id="cd03812">
    <property type="entry name" value="GT4_CapH-like"/>
    <property type="match status" value="1"/>
</dbReference>
<proteinExistence type="predicted"/>
<feature type="domain" description="Glycosyl transferase family 1" evidence="1">
    <location>
        <begin position="187"/>
        <end position="347"/>
    </location>
</feature>
<dbReference type="Gene3D" id="3.40.50.2000">
    <property type="entry name" value="Glycogen Phosphorylase B"/>
    <property type="match status" value="2"/>
</dbReference>